<protein>
    <submittedName>
        <fullName evidence="1">Uncharacterized protein</fullName>
    </submittedName>
</protein>
<dbReference type="Proteomes" id="UP000075880">
    <property type="component" value="Unassembled WGS sequence"/>
</dbReference>
<evidence type="ECO:0000313" key="1">
    <source>
        <dbReference type="EnsemblMetazoa" id="ENSAATROPP008201"/>
    </source>
</evidence>
<keyword evidence="2" id="KW-1185">Reference proteome</keyword>
<proteinExistence type="predicted"/>
<evidence type="ECO:0000313" key="2">
    <source>
        <dbReference type="Proteomes" id="UP000075880"/>
    </source>
</evidence>
<reference evidence="1" key="1">
    <citation type="submission" date="2024-04" db="UniProtKB">
        <authorList>
            <consortium name="EnsemblMetazoa"/>
        </authorList>
    </citation>
    <scope>IDENTIFICATION</scope>
    <source>
        <strain evidence="1">EBRO</strain>
    </source>
</reference>
<name>A0AAG5DAH3_ANOAO</name>
<organism evidence="1 2">
    <name type="scientific">Anopheles atroparvus</name>
    <name type="common">European mosquito</name>
    <dbReference type="NCBI Taxonomy" id="41427"/>
    <lineage>
        <taxon>Eukaryota</taxon>
        <taxon>Metazoa</taxon>
        <taxon>Ecdysozoa</taxon>
        <taxon>Arthropoda</taxon>
        <taxon>Hexapoda</taxon>
        <taxon>Insecta</taxon>
        <taxon>Pterygota</taxon>
        <taxon>Neoptera</taxon>
        <taxon>Endopterygota</taxon>
        <taxon>Diptera</taxon>
        <taxon>Nematocera</taxon>
        <taxon>Culicoidea</taxon>
        <taxon>Culicidae</taxon>
        <taxon>Anophelinae</taxon>
        <taxon>Anopheles</taxon>
    </lineage>
</organism>
<dbReference type="EnsemblMetazoa" id="ENSAATROPT009076">
    <property type="protein sequence ID" value="ENSAATROPP008201"/>
    <property type="gene ID" value="ENSAATROPG007393"/>
</dbReference>
<sequence>MPVDVLRLLSLPVTDSRPIPFQVPSRVSFCKAGRRCLLSLSLSPLSISERLQHKAFPLRAHGQEVDQLLPDSFFDRSPWLRCCASAWSV</sequence>
<accession>A0AAG5DAH3</accession>
<dbReference type="AlphaFoldDB" id="A0AAG5DAH3"/>